<evidence type="ECO:0000259" key="1">
    <source>
        <dbReference type="Pfam" id="PF01593"/>
    </source>
</evidence>
<dbReference type="InterPro" id="IPR036188">
    <property type="entry name" value="FAD/NAD-bd_sf"/>
</dbReference>
<organism evidence="2 3">
    <name type="scientific">Mycolicibacterium brisbanense</name>
    <dbReference type="NCBI Taxonomy" id="146020"/>
    <lineage>
        <taxon>Bacteria</taxon>
        <taxon>Bacillati</taxon>
        <taxon>Actinomycetota</taxon>
        <taxon>Actinomycetes</taxon>
        <taxon>Mycobacteriales</taxon>
        <taxon>Mycobacteriaceae</taxon>
        <taxon>Mycolicibacterium</taxon>
    </lineage>
</organism>
<accession>A0A100VVW5</accession>
<dbReference type="EMBL" id="BCSX01000011">
    <property type="protein sequence ID" value="GAS86909.1"/>
    <property type="molecule type" value="Genomic_DNA"/>
</dbReference>
<gene>
    <name evidence="2" type="ORF">RMCB_1005</name>
</gene>
<dbReference type="GO" id="GO:0008767">
    <property type="term" value="F:UDP-galactopyranose mutase activity"/>
    <property type="evidence" value="ECO:0007669"/>
    <property type="project" value="TreeGrafter"/>
</dbReference>
<protein>
    <submittedName>
        <fullName evidence="2">Protoporphyrinogen oxidase</fullName>
    </submittedName>
</protein>
<dbReference type="SUPFAM" id="SSF51905">
    <property type="entry name" value="FAD/NAD(P)-binding domain"/>
    <property type="match status" value="1"/>
</dbReference>
<dbReference type="InterPro" id="IPR002937">
    <property type="entry name" value="Amino_oxidase"/>
</dbReference>
<dbReference type="RefSeq" id="WP_234791997.1">
    <property type="nucleotide sequence ID" value="NZ_BCSX01000011.1"/>
</dbReference>
<dbReference type="Pfam" id="PF01593">
    <property type="entry name" value="Amino_oxidase"/>
    <property type="match status" value="1"/>
</dbReference>
<dbReference type="GO" id="GO:0005829">
    <property type="term" value="C:cytosol"/>
    <property type="evidence" value="ECO:0007669"/>
    <property type="project" value="TreeGrafter"/>
</dbReference>
<dbReference type="PANTHER" id="PTHR21197:SF0">
    <property type="entry name" value="UDP-GALACTOPYRANOSE MUTASE"/>
    <property type="match status" value="1"/>
</dbReference>
<dbReference type="PANTHER" id="PTHR21197">
    <property type="entry name" value="UDP-GALACTOPYRANOSE MUTASE"/>
    <property type="match status" value="1"/>
</dbReference>
<keyword evidence="3" id="KW-1185">Reference proteome</keyword>
<dbReference type="GO" id="GO:0016491">
    <property type="term" value="F:oxidoreductase activity"/>
    <property type="evidence" value="ECO:0007669"/>
    <property type="project" value="InterPro"/>
</dbReference>
<dbReference type="GO" id="GO:0050660">
    <property type="term" value="F:flavin adenine dinucleotide binding"/>
    <property type="evidence" value="ECO:0007669"/>
    <property type="project" value="TreeGrafter"/>
</dbReference>
<name>A0A100VVW5_9MYCO</name>
<dbReference type="AlphaFoldDB" id="A0A100VVW5"/>
<evidence type="ECO:0000313" key="2">
    <source>
        <dbReference type="EMBL" id="GAS86909.1"/>
    </source>
</evidence>
<feature type="domain" description="Amine oxidase" evidence="1">
    <location>
        <begin position="14"/>
        <end position="436"/>
    </location>
</feature>
<dbReference type="Gene3D" id="3.50.50.60">
    <property type="entry name" value="FAD/NAD(P)-binding domain"/>
    <property type="match status" value="1"/>
</dbReference>
<comment type="caution">
    <text evidence="2">The sequence shown here is derived from an EMBL/GenBank/DDBJ whole genome shotgun (WGS) entry which is preliminary data.</text>
</comment>
<proteinExistence type="predicted"/>
<sequence length="463" mass="51192">MSQSPVAVIGTGFAGFGAGHRLEAADTPYVVYDRNAYIGGHTASHELAGGFIFDQGPHVSFAKDERIQRILSDAVHGRYEAVRIGLDSYWQGRTVTHPVQVNLHGLPVDLTVRILMDLAAVSSAPADEPPPGDYETWLRKSYGDTFAETFPIPYGLKYHTTPMANLTTDWLGPRMYRPSLEEALRGALSAEPQRNLHYVTHFRYPTEGGYAAYLSSWVARTDVRLNHRVIGIDPAQRILRFADRRETAFGQLISSIPLPDLVPLIDNAPDEVIAAAERLAFSSVVLVNLGVDRPGLGGDTHIRYVYDADIPFSRISFPHRLSPRVVPTGASAVQVEWYFSEKYKPLTTRPDELVEPTVHHLRAMGIIAPDDRILVSEAQFCRYANVIYDHDRADAVAVIRAFLDQVGIHTCGRYGEWNHSWTDESFLSGERAAEAALAAAHDHRPASRATIGATMSTSAPKLK</sequence>
<dbReference type="STRING" id="146020.RMCB_1005"/>
<reference evidence="3" key="2">
    <citation type="submission" date="2016-02" db="EMBL/GenBank/DDBJ databases">
        <title>Draft genome sequence of five rapidly growing Mycobacterium species.</title>
        <authorList>
            <person name="Katahira K."/>
            <person name="Gotou Y."/>
            <person name="Iida K."/>
            <person name="Ogura Y."/>
            <person name="Hayashi T."/>
        </authorList>
    </citation>
    <scope>NUCLEOTIDE SEQUENCE [LARGE SCALE GENOMIC DNA]</scope>
    <source>
        <strain evidence="3">JCM15654</strain>
    </source>
</reference>
<dbReference type="Proteomes" id="UP000069620">
    <property type="component" value="Unassembled WGS sequence"/>
</dbReference>
<reference evidence="3" key="1">
    <citation type="journal article" date="2016" name="Genome Announc.">
        <title>Draft Genome Sequences of Five Rapidly Growing Mycobacterium Species, M. thermoresistibile, M. fortuitum subsp. acetamidolyticum, M. canariasense, M. brisbanense, and M. novocastrense.</title>
        <authorList>
            <person name="Katahira K."/>
            <person name="Ogura Y."/>
            <person name="Gotoh Y."/>
            <person name="Hayashi T."/>
        </authorList>
    </citation>
    <scope>NUCLEOTIDE SEQUENCE [LARGE SCALE GENOMIC DNA]</scope>
    <source>
        <strain evidence="3">JCM15654</strain>
    </source>
</reference>
<evidence type="ECO:0000313" key="3">
    <source>
        <dbReference type="Proteomes" id="UP000069620"/>
    </source>
</evidence>